<proteinExistence type="inferred from homology"/>
<dbReference type="InterPro" id="IPR000796">
    <property type="entry name" value="Asp_trans"/>
</dbReference>
<evidence type="ECO:0000313" key="9">
    <source>
        <dbReference type="Proteomes" id="UP000634004"/>
    </source>
</evidence>
<dbReference type="InterPro" id="IPR015424">
    <property type="entry name" value="PyrdxlP-dep_Trfase"/>
</dbReference>
<dbReference type="GO" id="GO:0004838">
    <property type="term" value="F:L-tyrosine-2-oxoglutarate transaminase activity"/>
    <property type="evidence" value="ECO:0007669"/>
    <property type="project" value="TreeGrafter"/>
</dbReference>
<evidence type="ECO:0000256" key="1">
    <source>
        <dbReference type="ARBA" id="ARBA00001933"/>
    </source>
</evidence>
<evidence type="ECO:0000313" key="8">
    <source>
        <dbReference type="EMBL" id="GHA88309.1"/>
    </source>
</evidence>
<dbReference type="RefSeq" id="WP_189495897.1">
    <property type="nucleotide sequence ID" value="NZ_BMZH01000003.1"/>
</dbReference>
<name>A0A8J3G1M4_9PROT</name>
<evidence type="ECO:0000259" key="7">
    <source>
        <dbReference type="Pfam" id="PF00155"/>
    </source>
</evidence>
<dbReference type="InterPro" id="IPR015422">
    <property type="entry name" value="PyrdxlP-dep_Trfase_small"/>
</dbReference>
<dbReference type="GO" id="GO:0005829">
    <property type="term" value="C:cytosol"/>
    <property type="evidence" value="ECO:0007669"/>
    <property type="project" value="TreeGrafter"/>
</dbReference>
<comment type="caution">
    <text evidence="8">The sequence shown here is derived from an EMBL/GenBank/DDBJ whole genome shotgun (WGS) entry which is preliminary data.</text>
</comment>
<dbReference type="CDD" id="cd00609">
    <property type="entry name" value="AAT_like"/>
    <property type="match status" value="1"/>
</dbReference>
<dbReference type="InterPro" id="IPR015421">
    <property type="entry name" value="PyrdxlP-dep_Trfase_major"/>
</dbReference>
<organism evidence="8 9">
    <name type="scientific">Algimonas arctica</name>
    <dbReference type="NCBI Taxonomy" id="1479486"/>
    <lineage>
        <taxon>Bacteria</taxon>
        <taxon>Pseudomonadati</taxon>
        <taxon>Pseudomonadota</taxon>
        <taxon>Alphaproteobacteria</taxon>
        <taxon>Maricaulales</taxon>
        <taxon>Robiginitomaculaceae</taxon>
        <taxon>Algimonas</taxon>
    </lineage>
</organism>
<keyword evidence="4 8" id="KW-0032">Aminotransferase</keyword>
<dbReference type="GO" id="GO:0033585">
    <property type="term" value="P:L-phenylalanine biosynthetic process from chorismate via phenylpyruvate"/>
    <property type="evidence" value="ECO:0007669"/>
    <property type="project" value="TreeGrafter"/>
</dbReference>
<gene>
    <name evidence="8" type="ORF">GCM10009069_09080</name>
</gene>
<comment type="subunit">
    <text evidence="3">Homodimer.</text>
</comment>
<dbReference type="PRINTS" id="PR00799">
    <property type="entry name" value="TRANSAMINASE"/>
</dbReference>
<evidence type="ECO:0000256" key="6">
    <source>
        <dbReference type="ARBA" id="ARBA00022898"/>
    </source>
</evidence>
<dbReference type="GO" id="GO:0042802">
    <property type="term" value="F:identical protein binding"/>
    <property type="evidence" value="ECO:0007669"/>
    <property type="project" value="TreeGrafter"/>
</dbReference>
<evidence type="ECO:0000256" key="3">
    <source>
        <dbReference type="ARBA" id="ARBA00011738"/>
    </source>
</evidence>
<feature type="domain" description="Aminotransferase class I/classII large" evidence="7">
    <location>
        <begin position="27"/>
        <end position="393"/>
    </location>
</feature>
<dbReference type="GO" id="GO:0030170">
    <property type="term" value="F:pyridoxal phosphate binding"/>
    <property type="evidence" value="ECO:0007669"/>
    <property type="project" value="InterPro"/>
</dbReference>
<dbReference type="EMBL" id="BMZH01000003">
    <property type="protein sequence ID" value="GHA88309.1"/>
    <property type="molecule type" value="Genomic_DNA"/>
</dbReference>
<evidence type="ECO:0000256" key="4">
    <source>
        <dbReference type="ARBA" id="ARBA00022576"/>
    </source>
</evidence>
<dbReference type="PANTHER" id="PTHR11879:SF22">
    <property type="entry name" value="ASPARTATE AMINOTRANSFERASE, MITOCHONDRIAL"/>
    <property type="match status" value="1"/>
</dbReference>
<reference evidence="8" key="2">
    <citation type="submission" date="2020-09" db="EMBL/GenBank/DDBJ databases">
        <authorList>
            <person name="Sun Q."/>
            <person name="Kim S."/>
        </authorList>
    </citation>
    <scope>NUCLEOTIDE SEQUENCE</scope>
    <source>
        <strain evidence="8">KCTC 32513</strain>
    </source>
</reference>
<keyword evidence="9" id="KW-1185">Reference proteome</keyword>
<dbReference type="Gene3D" id="3.90.1150.10">
    <property type="entry name" value="Aspartate Aminotransferase, domain 1"/>
    <property type="match status" value="1"/>
</dbReference>
<dbReference type="AlphaFoldDB" id="A0A8J3G1M4"/>
<comment type="similarity">
    <text evidence="2">Belongs to the class-I pyridoxal-phosphate-dependent aminotransferase family.</text>
</comment>
<dbReference type="NCBIfam" id="NF006719">
    <property type="entry name" value="PRK09257.1"/>
    <property type="match status" value="1"/>
</dbReference>
<reference evidence="8" key="1">
    <citation type="journal article" date="2014" name="Int. J. Syst. Evol. Microbiol.">
        <title>Complete genome sequence of Corynebacterium casei LMG S-19264T (=DSM 44701T), isolated from a smear-ripened cheese.</title>
        <authorList>
            <consortium name="US DOE Joint Genome Institute (JGI-PGF)"/>
            <person name="Walter F."/>
            <person name="Albersmeier A."/>
            <person name="Kalinowski J."/>
            <person name="Ruckert C."/>
        </authorList>
    </citation>
    <scope>NUCLEOTIDE SEQUENCE</scope>
    <source>
        <strain evidence="8">KCTC 32513</strain>
    </source>
</reference>
<comment type="cofactor">
    <cofactor evidence="1">
        <name>pyridoxal 5'-phosphate</name>
        <dbReference type="ChEBI" id="CHEBI:597326"/>
    </cofactor>
</comment>
<keyword evidence="5" id="KW-0808">Transferase</keyword>
<dbReference type="Proteomes" id="UP000634004">
    <property type="component" value="Unassembled WGS sequence"/>
</dbReference>
<dbReference type="Gene3D" id="3.40.640.10">
    <property type="entry name" value="Type I PLP-dependent aspartate aminotransferase-like (Major domain)"/>
    <property type="match status" value="1"/>
</dbReference>
<dbReference type="PANTHER" id="PTHR11879">
    <property type="entry name" value="ASPARTATE AMINOTRANSFERASE"/>
    <property type="match status" value="1"/>
</dbReference>
<sequence length="398" mass="43126">MFDRISAVPPDAIMALMQQCQADERPQKVDLGVGVYKDVAGTVPIMRAVKTAEEIIFGEEKTKTYVSTTGRVGFRDHVLDLVLGADHPVRHSGRIASSQAAGGSGALRLGAQLAYAASPDATVWVSTPTWANHVPLIGSTGLKLQSYPYYNRETLGVDFDDMLAHLDSNAKPGDLVLLHGCCHNPTGADLSDAQWDQLVPFLNERKLVPFVDLAYLGLGLGLEEDGYGLRLVIRDCPEVIFTVSASKNFGLYKERVGLLGVICADTAHTPAVQSQLGAIQRTLISMPPDHGAQIVERILGNGDLKRMWVDELTEMRGRIRGLRQLLSEALDVQGGEHIARAVINQNGMFSMLPVTKEQAERLRLDHAIYMTNSGRINIAGANASNIPSVAKALLEVLS</sequence>
<dbReference type="InterPro" id="IPR004839">
    <property type="entry name" value="Aminotransferase_I/II_large"/>
</dbReference>
<evidence type="ECO:0000256" key="5">
    <source>
        <dbReference type="ARBA" id="ARBA00022679"/>
    </source>
</evidence>
<accession>A0A8J3G1M4</accession>
<dbReference type="SUPFAM" id="SSF53383">
    <property type="entry name" value="PLP-dependent transferases"/>
    <property type="match status" value="1"/>
</dbReference>
<keyword evidence="6" id="KW-0663">Pyridoxal phosphate</keyword>
<evidence type="ECO:0000256" key="2">
    <source>
        <dbReference type="ARBA" id="ARBA00007441"/>
    </source>
</evidence>
<dbReference type="Pfam" id="PF00155">
    <property type="entry name" value="Aminotran_1_2"/>
    <property type="match status" value="1"/>
</dbReference>
<protein>
    <submittedName>
        <fullName evidence="8">Aminotransferase</fullName>
    </submittedName>
</protein>
<dbReference type="GO" id="GO:0004069">
    <property type="term" value="F:L-aspartate:2-oxoglutarate aminotransferase activity"/>
    <property type="evidence" value="ECO:0007669"/>
    <property type="project" value="TreeGrafter"/>
</dbReference>